<dbReference type="AlphaFoldDB" id="A0A8H3XCG1"/>
<feature type="chain" id="PRO_5034937681" evidence="4">
    <location>
        <begin position="28"/>
        <end position="171"/>
    </location>
</feature>
<evidence type="ECO:0000256" key="1">
    <source>
        <dbReference type="ARBA" id="ARBA00022723"/>
    </source>
</evidence>
<sequence length="171" mass="17813">MKSSTYYPFNNLSFLALFLVILSIVSAATINVTVGGDSLTFKPQNLTVNKDDVVQFNWAGGQHSIIQSDGPASSCTPKNGNASISEAKTSGMVTFKVDGSDSRVWYYCGVGNHCKMGMWGVIALAGSDNAGTKANTSSTSAKSSSTSIGISGVIIGTIVFSGIIFIFTLSS</sequence>
<protein>
    <submittedName>
        <fullName evidence="6">Extracellular serine-rich protein</fullName>
    </submittedName>
</protein>
<dbReference type="GO" id="GO:0005507">
    <property type="term" value="F:copper ion binding"/>
    <property type="evidence" value="ECO:0007669"/>
    <property type="project" value="InterPro"/>
</dbReference>
<dbReference type="SUPFAM" id="SSF49503">
    <property type="entry name" value="Cupredoxins"/>
    <property type="match status" value="1"/>
</dbReference>
<dbReference type="GO" id="GO:0009055">
    <property type="term" value="F:electron transfer activity"/>
    <property type="evidence" value="ECO:0007669"/>
    <property type="project" value="InterPro"/>
</dbReference>
<evidence type="ECO:0000313" key="6">
    <source>
        <dbReference type="EMBL" id="KAF0442822.1"/>
    </source>
</evidence>
<keyword evidence="7" id="KW-1185">Reference proteome</keyword>
<dbReference type="OrthoDB" id="2449374at2759"/>
<organism evidence="6 7">
    <name type="scientific">Gigaspora margarita</name>
    <dbReference type="NCBI Taxonomy" id="4874"/>
    <lineage>
        <taxon>Eukaryota</taxon>
        <taxon>Fungi</taxon>
        <taxon>Fungi incertae sedis</taxon>
        <taxon>Mucoromycota</taxon>
        <taxon>Glomeromycotina</taxon>
        <taxon>Glomeromycetes</taxon>
        <taxon>Diversisporales</taxon>
        <taxon>Gigasporaceae</taxon>
        <taxon>Gigaspora</taxon>
    </lineage>
</organism>
<evidence type="ECO:0000256" key="2">
    <source>
        <dbReference type="ARBA" id="ARBA00023008"/>
    </source>
</evidence>
<keyword evidence="3" id="KW-0472">Membrane</keyword>
<keyword evidence="4" id="KW-0732">Signal</keyword>
<keyword evidence="2" id="KW-0186">Copper</keyword>
<evidence type="ECO:0000256" key="4">
    <source>
        <dbReference type="SAM" id="SignalP"/>
    </source>
</evidence>
<dbReference type="InterPro" id="IPR000923">
    <property type="entry name" value="BlueCu_1"/>
</dbReference>
<feature type="domain" description="Blue (type 1) copper" evidence="5">
    <location>
        <begin position="29"/>
        <end position="124"/>
    </location>
</feature>
<evidence type="ECO:0000313" key="7">
    <source>
        <dbReference type="Proteomes" id="UP000439903"/>
    </source>
</evidence>
<feature type="signal peptide" evidence="4">
    <location>
        <begin position="1"/>
        <end position="27"/>
    </location>
</feature>
<dbReference type="PANTHER" id="PTHR34883">
    <property type="entry name" value="SERINE-RICH PROTEIN, PUTATIVE-RELATED-RELATED"/>
    <property type="match status" value="1"/>
</dbReference>
<dbReference type="Proteomes" id="UP000439903">
    <property type="component" value="Unassembled WGS sequence"/>
</dbReference>
<comment type="caution">
    <text evidence="6">The sequence shown here is derived from an EMBL/GenBank/DDBJ whole genome shotgun (WGS) entry which is preliminary data.</text>
</comment>
<gene>
    <name evidence="6" type="ORF">F8M41_003617</name>
</gene>
<dbReference type="Pfam" id="PF00127">
    <property type="entry name" value="Copper-bind"/>
    <property type="match status" value="1"/>
</dbReference>
<dbReference type="InterPro" id="IPR008972">
    <property type="entry name" value="Cupredoxin"/>
</dbReference>
<keyword evidence="3" id="KW-1133">Transmembrane helix</keyword>
<dbReference type="Gene3D" id="2.60.40.420">
    <property type="entry name" value="Cupredoxins - blue copper proteins"/>
    <property type="match status" value="1"/>
</dbReference>
<accession>A0A8H3XCG1</accession>
<evidence type="ECO:0000256" key="3">
    <source>
        <dbReference type="SAM" id="Phobius"/>
    </source>
</evidence>
<name>A0A8H3XCG1_GIGMA</name>
<keyword evidence="1" id="KW-0479">Metal-binding</keyword>
<dbReference type="CDD" id="cd00920">
    <property type="entry name" value="Cupredoxin"/>
    <property type="match status" value="1"/>
</dbReference>
<dbReference type="EMBL" id="WTPW01001318">
    <property type="protein sequence ID" value="KAF0442822.1"/>
    <property type="molecule type" value="Genomic_DNA"/>
</dbReference>
<dbReference type="PANTHER" id="PTHR34883:SF17">
    <property type="entry name" value="CUPREDOXIN"/>
    <property type="match status" value="1"/>
</dbReference>
<keyword evidence="3" id="KW-0812">Transmembrane</keyword>
<proteinExistence type="predicted"/>
<dbReference type="InterPro" id="IPR052953">
    <property type="entry name" value="Ser-rich/MCO-related"/>
</dbReference>
<reference evidence="6 7" key="1">
    <citation type="journal article" date="2019" name="Environ. Microbiol.">
        <title>At the nexus of three kingdoms: the genome of the mycorrhizal fungus Gigaspora margarita provides insights into plant, endobacterial and fungal interactions.</title>
        <authorList>
            <person name="Venice F."/>
            <person name="Ghignone S."/>
            <person name="Salvioli di Fossalunga A."/>
            <person name="Amselem J."/>
            <person name="Novero M."/>
            <person name="Xianan X."/>
            <person name="Sedzielewska Toro K."/>
            <person name="Morin E."/>
            <person name="Lipzen A."/>
            <person name="Grigoriev I.V."/>
            <person name="Henrissat B."/>
            <person name="Martin F.M."/>
            <person name="Bonfante P."/>
        </authorList>
    </citation>
    <scope>NUCLEOTIDE SEQUENCE [LARGE SCALE GENOMIC DNA]</scope>
    <source>
        <strain evidence="6 7">BEG34</strain>
    </source>
</reference>
<feature type="transmembrane region" description="Helical" evidence="3">
    <location>
        <begin position="148"/>
        <end position="169"/>
    </location>
</feature>
<evidence type="ECO:0000259" key="5">
    <source>
        <dbReference type="Pfam" id="PF00127"/>
    </source>
</evidence>